<feature type="domain" description="CobQ/CobB/MinD/ParA nucleotide binding" evidence="3">
    <location>
        <begin position="5"/>
        <end position="222"/>
    </location>
</feature>
<dbReference type="Gene3D" id="3.40.50.300">
    <property type="entry name" value="P-loop containing nucleotide triphosphate hydrolases"/>
    <property type="match status" value="1"/>
</dbReference>
<dbReference type="GO" id="GO:0016887">
    <property type="term" value="F:ATP hydrolysis activity"/>
    <property type="evidence" value="ECO:0007669"/>
    <property type="project" value="TreeGrafter"/>
</dbReference>
<dbReference type="GO" id="GO:0005524">
    <property type="term" value="F:ATP binding"/>
    <property type="evidence" value="ECO:0007669"/>
    <property type="project" value="UniProtKB-KW"/>
</dbReference>
<proteinExistence type="predicted"/>
<protein>
    <submittedName>
        <fullName evidence="4">AAA family ATPase</fullName>
    </submittedName>
</protein>
<evidence type="ECO:0000259" key="3">
    <source>
        <dbReference type="Pfam" id="PF01656"/>
    </source>
</evidence>
<dbReference type="KEGG" id="dbc:MFMK1_002345"/>
<evidence type="ECO:0000256" key="2">
    <source>
        <dbReference type="ARBA" id="ARBA00022840"/>
    </source>
</evidence>
<dbReference type="Pfam" id="PF01656">
    <property type="entry name" value="CbiA"/>
    <property type="match status" value="1"/>
</dbReference>
<dbReference type="GO" id="GO:0005829">
    <property type="term" value="C:cytosol"/>
    <property type="evidence" value="ECO:0007669"/>
    <property type="project" value="TreeGrafter"/>
</dbReference>
<dbReference type="AlphaFoldDB" id="A0AAU0UQL3"/>
<evidence type="ECO:0000313" key="4">
    <source>
        <dbReference type="EMBL" id="WRO22514.1"/>
    </source>
</evidence>
<dbReference type="EMBL" id="CP121694">
    <property type="protein sequence ID" value="WRO22514.1"/>
    <property type="molecule type" value="Genomic_DNA"/>
</dbReference>
<name>A0AAU0UQL3_9FIRM</name>
<dbReference type="GO" id="GO:0051782">
    <property type="term" value="P:negative regulation of cell division"/>
    <property type="evidence" value="ECO:0007669"/>
    <property type="project" value="TreeGrafter"/>
</dbReference>
<dbReference type="InterPro" id="IPR027417">
    <property type="entry name" value="P-loop_NTPase"/>
</dbReference>
<reference evidence="4 5" key="1">
    <citation type="submission" date="2023-04" db="EMBL/GenBank/DDBJ databases">
        <authorList>
            <person name="Hsu D."/>
        </authorList>
    </citation>
    <scope>NUCLEOTIDE SEQUENCE [LARGE SCALE GENOMIC DNA]</scope>
    <source>
        <strain evidence="4 5">MK1</strain>
    </source>
</reference>
<dbReference type="RefSeq" id="WP_366921923.1">
    <property type="nucleotide sequence ID" value="NZ_CP121694.1"/>
</dbReference>
<dbReference type="PANTHER" id="PTHR43384:SF6">
    <property type="entry name" value="SEPTUM SITE-DETERMINING PROTEIN MIND HOMOLOG, CHLOROPLASTIC"/>
    <property type="match status" value="1"/>
</dbReference>
<dbReference type="InterPro" id="IPR014433">
    <property type="entry name" value="CooC"/>
</dbReference>
<sequence>MKISVSGKGGVGKTTVSANLIKFLASENYQVFAVDADPDTSLGMVLGLPEEELAKQLPVVDMREIIAEKTGGSGAFFSLNPDVGDILDSYTVRQGNINFLKMGAVKQGGSSCYCRENSVLNALVGSLLLRKKEAVLLDMGAGIEHLTRGTAKDVDLMLIVTEPSKVSVQTAKVVKKLAGELGIEKIKIVGNKIRNQKEKDFVYASFPSGDVIGMIDFDEAVLDQAMGLEVQEPQNLSKNIEVLGQQILREVGE</sequence>
<accession>A0AAU0UQL3</accession>
<organism evidence="4 5">
    <name type="scientific">Metallumcola ferriviriculae</name>
    <dbReference type="NCBI Taxonomy" id="3039180"/>
    <lineage>
        <taxon>Bacteria</taxon>
        <taxon>Bacillati</taxon>
        <taxon>Bacillota</taxon>
        <taxon>Clostridia</taxon>
        <taxon>Neomoorellales</taxon>
        <taxon>Desulfitibacteraceae</taxon>
        <taxon>Metallumcola</taxon>
    </lineage>
</organism>
<evidence type="ECO:0000256" key="1">
    <source>
        <dbReference type="ARBA" id="ARBA00022741"/>
    </source>
</evidence>
<dbReference type="GO" id="GO:0009898">
    <property type="term" value="C:cytoplasmic side of plasma membrane"/>
    <property type="evidence" value="ECO:0007669"/>
    <property type="project" value="TreeGrafter"/>
</dbReference>
<dbReference type="InterPro" id="IPR002586">
    <property type="entry name" value="CobQ/CobB/MinD/ParA_Nub-bd_dom"/>
</dbReference>
<dbReference type="SUPFAM" id="SSF52540">
    <property type="entry name" value="P-loop containing nucleoside triphosphate hydrolases"/>
    <property type="match status" value="1"/>
</dbReference>
<keyword evidence="1" id="KW-0547">Nucleotide-binding</keyword>
<dbReference type="InterPro" id="IPR050625">
    <property type="entry name" value="ParA/MinD_ATPase"/>
</dbReference>
<dbReference type="PANTHER" id="PTHR43384">
    <property type="entry name" value="SEPTUM SITE-DETERMINING PROTEIN MIND HOMOLOG, CHLOROPLASTIC-RELATED"/>
    <property type="match status" value="1"/>
</dbReference>
<gene>
    <name evidence="4" type="ORF">MFMK1_002345</name>
</gene>
<keyword evidence="2" id="KW-0067">ATP-binding</keyword>
<keyword evidence="5" id="KW-1185">Reference proteome</keyword>
<dbReference type="PIRSF" id="PIRSF005647">
    <property type="entry name" value="CooC"/>
    <property type="match status" value="1"/>
</dbReference>
<dbReference type="Proteomes" id="UP001329915">
    <property type="component" value="Chromosome"/>
</dbReference>
<evidence type="ECO:0000313" key="5">
    <source>
        <dbReference type="Proteomes" id="UP001329915"/>
    </source>
</evidence>